<dbReference type="OrthoDB" id="336747at2759"/>
<organism evidence="1 2">
    <name type="scientific">Portunus trituberculatus</name>
    <name type="common">Swimming crab</name>
    <name type="synonym">Neptunus trituberculatus</name>
    <dbReference type="NCBI Taxonomy" id="210409"/>
    <lineage>
        <taxon>Eukaryota</taxon>
        <taxon>Metazoa</taxon>
        <taxon>Ecdysozoa</taxon>
        <taxon>Arthropoda</taxon>
        <taxon>Crustacea</taxon>
        <taxon>Multicrustacea</taxon>
        <taxon>Malacostraca</taxon>
        <taxon>Eumalacostraca</taxon>
        <taxon>Eucarida</taxon>
        <taxon>Decapoda</taxon>
        <taxon>Pleocyemata</taxon>
        <taxon>Brachyura</taxon>
        <taxon>Eubrachyura</taxon>
        <taxon>Portunoidea</taxon>
        <taxon>Portunidae</taxon>
        <taxon>Portuninae</taxon>
        <taxon>Portunus</taxon>
    </lineage>
</organism>
<name>A0A5B7FYD2_PORTR</name>
<keyword evidence="2" id="KW-1185">Reference proteome</keyword>
<protein>
    <submittedName>
        <fullName evidence="1">Uncharacterized protein</fullName>
    </submittedName>
</protein>
<comment type="caution">
    <text evidence="1">The sequence shown here is derived from an EMBL/GenBank/DDBJ whole genome shotgun (WGS) entry which is preliminary data.</text>
</comment>
<gene>
    <name evidence="1" type="ORF">E2C01_044173</name>
</gene>
<dbReference type="EMBL" id="VSRR010009445">
    <property type="protein sequence ID" value="MPC50345.1"/>
    <property type="molecule type" value="Genomic_DNA"/>
</dbReference>
<dbReference type="Proteomes" id="UP000324222">
    <property type="component" value="Unassembled WGS sequence"/>
</dbReference>
<evidence type="ECO:0000313" key="1">
    <source>
        <dbReference type="EMBL" id="MPC50345.1"/>
    </source>
</evidence>
<proteinExistence type="predicted"/>
<reference evidence="1 2" key="1">
    <citation type="submission" date="2019-05" db="EMBL/GenBank/DDBJ databases">
        <title>Another draft genome of Portunus trituberculatus and its Hox gene families provides insights of decapod evolution.</title>
        <authorList>
            <person name="Jeong J.-H."/>
            <person name="Song I."/>
            <person name="Kim S."/>
            <person name="Choi T."/>
            <person name="Kim D."/>
            <person name="Ryu S."/>
            <person name="Kim W."/>
        </authorList>
    </citation>
    <scope>NUCLEOTIDE SEQUENCE [LARGE SCALE GENOMIC DNA]</scope>
    <source>
        <tissue evidence="1">Muscle</tissue>
    </source>
</reference>
<evidence type="ECO:0000313" key="2">
    <source>
        <dbReference type="Proteomes" id="UP000324222"/>
    </source>
</evidence>
<dbReference type="AlphaFoldDB" id="A0A5B7FYD2"/>
<accession>A0A5B7FYD2</accession>
<sequence>MNLFYLNTDMAKPTHSKVKRPEYGSVVIINGSACTSTGLGPPLPHLHSAPSKLCVIGNPGCPREMIEFRLVFQPLWNVVGLKHIQTLPTIIQASKQPSNIQEPKCCET</sequence>